<dbReference type="OrthoDB" id="424270at2759"/>
<dbReference type="Proteomes" id="UP000572268">
    <property type="component" value="Unassembled WGS sequence"/>
</dbReference>
<evidence type="ECO:0000313" key="3">
    <source>
        <dbReference type="EMBL" id="KAF4676074.1"/>
    </source>
</evidence>
<dbReference type="Proteomes" id="UP000570595">
    <property type="component" value="Unassembled WGS sequence"/>
</dbReference>
<organism evidence="2 4">
    <name type="scientific">Perkinsus olseni</name>
    <name type="common">Perkinsus atlanticus</name>
    <dbReference type="NCBI Taxonomy" id="32597"/>
    <lineage>
        <taxon>Eukaryota</taxon>
        <taxon>Sar</taxon>
        <taxon>Alveolata</taxon>
        <taxon>Perkinsozoa</taxon>
        <taxon>Perkinsea</taxon>
        <taxon>Perkinsida</taxon>
        <taxon>Perkinsidae</taxon>
        <taxon>Perkinsus</taxon>
    </lineage>
</organism>
<comment type="caution">
    <text evidence="2">The sequence shown here is derived from an EMBL/GenBank/DDBJ whole genome shotgun (WGS) entry which is preliminary data.</text>
</comment>
<evidence type="ECO:0000313" key="2">
    <source>
        <dbReference type="EMBL" id="KAF4671013.1"/>
    </source>
</evidence>
<feature type="region of interest" description="Disordered" evidence="1">
    <location>
        <begin position="364"/>
        <end position="385"/>
    </location>
</feature>
<feature type="compositionally biased region" description="Basic and acidic residues" evidence="1">
    <location>
        <begin position="375"/>
        <end position="385"/>
    </location>
</feature>
<protein>
    <submittedName>
        <fullName evidence="2">Uncharacterized protein</fullName>
    </submittedName>
</protein>
<evidence type="ECO:0000313" key="4">
    <source>
        <dbReference type="Proteomes" id="UP000570595"/>
    </source>
</evidence>
<evidence type="ECO:0000313" key="5">
    <source>
        <dbReference type="Proteomes" id="UP000572268"/>
    </source>
</evidence>
<dbReference type="AlphaFoldDB" id="A0A7J6MHJ9"/>
<feature type="compositionally biased region" description="Low complexity" evidence="1">
    <location>
        <begin position="623"/>
        <end position="639"/>
    </location>
</feature>
<evidence type="ECO:0000256" key="1">
    <source>
        <dbReference type="SAM" id="MobiDB-lite"/>
    </source>
</evidence>
<name>A0A7J6MHJ9_PEROL</name>
<dbReference type="EMBL" id="JABANN010000006">
    <property type="protein sequence ID" value="KAF4676074.1"/>
    <property type="molecule type" value="Genomic_DNA"/>
</dbReference>
<sequence>MAYNEKANEALTDALERSQQKNAHSQGRYLSFEIQNASTRNVSDDDLIEYCNMWYNKERDKFEDGWRPEIGTPTDSGGYGSWQPDRSGIMLLSGYNSGAYGIKIQGRVESVRAMGVIGAGFALQIPAQVAMVCPAASMWWDWLEKLGIIRDRPPATRIKREPLEKGKNSKYRGYYQDDTATTSIAVKNYTQAMWTERCRAQVEYARKDMEIRRPDWKDIEGREAQLQYEVMFDKIRQSYRGESYIRAELDFGLHVTTGNLLWYCTQIWPDAVLDRLGTRWRPRFCAVARRNYHDSRYQGDKGGVYIADETHKAVACIGSPALCRAVMPILAAIAAGIPNARMVAQNAPQFDIFWEYVGWNKNMPPPEAPNGKPGDSGKWRDSRAYDDDNNRDDTFMAQLFQQENDALLELQWYNAGEYHRTNGMWCGGECIPGVSWSRDDFVDNLMLWWGDAVVEEVGKFRYRPNFMDKGGLVLDIGGAWTSVQSKEVWAQSMMCMLSSIMCGIPGEIAALLPASDPFWDFIVDKEGPEVVRVQRAKIREARNRRFDVSWQQQRFRKLHGDCTMFQPALPSSEGTSESSRPRRETAEVEPRAAVAQRSPEGPGNRRVEETESSKKKPKDAIKKPTAPQQPPAVASASQAAEAGYPSSICTESTAPSASEGQDVRQYNGVVTAAIDYDHDEDGVARMKRGDRFHCKKETKNLFLGHKEGSKELLWLPKFVVTGDLRMVKGG</sequence>
<dbReference type="EMBL" id="JABAHT010000004">
    <property type="protein sequence ID" value="KAF4671013.1"/>
    <property type="molecule type" value="Genomic_DNA"/>
</dbReference>
<feature type="compositionally biased region" description="Basic and acidic residues" evidence="1">
    <location>
        <begin position="603"/>
        <end position="622"/>
    </location>
</feature>
<feature type="compositionally biased region" description="Basic and acidic residues" evidence="1">
    <location>
        <begin position="579"/>
        <end position="590"/>
    </location>
</feature>
<gene>
    <name evidence="3" type="ORF">FOL46_007952</name>
    <name evidence="2" type="ORF">FOZ61_006831</name>
</gene>
<reference evidence="4 5" key="1">
    <citation type="submission" date="2020-04" db="EMBL/GenBank/DDBJ databases">
        <title>Perkinsus olseni comparative genomics.</title>
        <authorList>
            <person name="Bogema D.R."/>
        </authorList>
    </citation>
    <scope>NUCLEOTIDE SEQUENCE [LARGE SCALE GENOMIC DNA]</scope>
    <source>
        <strain evidence="2">ATCC PRA-179</strain>
        <strain evidence="3">ATCC PRA-31</strain>
    </source>
</reference>
<proteinExistence type="predicted"/>
<accession>A0A7J6MHJ9</accession>
<feature type="region of interest" description="Disordered" evidence="1">
    <location>
        <begin position="562"/>
        <end position="639"/>
    </location>
</feature>